<evidence type="ECO:0000259" key="1">
    <source>
        <dbReference type="Pfam" id="PF01872"/>
    </source>
</evidence>
<dbReference type="Pfam" id="PF01872">
    <property type="entry name" value="RibD_C"/>
    <property type="match status" value="1"/>
</dbReference>
<accession>A0A2T5JFH7</accession>
<organism evidence="2 3">
    <name type="scientific">Mucilaginibacter yixingensis</name>
    <dbReference type="NCBI Taxonomy" id="1295612"/>
    <lineage>
        <taxon>Bacteria</taxon>
        <taxon>Pseudomonadati</taxon>
        <taxon>Bacteroidota</taxon>
        <taxon>Sphingobacteriia</taxon>
        <taxon>Sphingobacteriales</taxon>
        <taxon>Sphingobacteriaceae</taxon>
        <taxon>Mucilaginibacter</taxon>
    </lineage>
</organism>
<dbReference type="Gene3D" id="3.40.430.10">
    <property type="entry name" value="Dihydrofolate Reductase, subunit A"/>
    <property type="match status" value="1"/>
</dbReference>
<evidence type="ECO:0000313" key="2">
    <source>
        <dbReference type="EMBL" id="PTR01144.1"/>
    </source>
</evidence>
<dbReference type="PANTHER" id="PTHR38011:SF11">
    <property type="entry name" value="2,5-DIAMINO-6-RIBOSYLAMINO-4(3H)-PYRIMIDINONE 5'-PHOSPHATE REDUCTASE"/>
    <property type="match status" value="1"/>
</dbReference>
<protein>
    <submittedName>
        <fullName evidence="2">Dihydrofolate reductase</fullName>
    </submittedName>
</protein>
<dbReference type="SUPFAM" id="SSF53597">
    <property type="entry name" value="Dihydrofolate reductase-like"/>
    <property type="match status" value="1"/>
</dbReference>
<dbReference type="RefSeq" id="WP_107826563.1">
    <property type="nucleotide sequence ID" value="NZ_CP160205.1"/>
</dbReference>
<sequence length="189" mass="21076">MGNIVLFMHASLDGFAAGKNGEMRWIRVDEEIFDYVGERIAKTNTALYGRITFEMMEGYWPTAGDQPNASKHDKEHAAWYKSAHKVVLSNTLDQTAFTNTTVIGKDYATAIPQLKKETTGDILVFGSPTATHALLTENLIDECWLFVNPVLLGEGIPVFKGIKEQQSLKLMNTHVFSSGVVCLQHEVQR</sequence>
<gene>
    <name evidence="2" type="ORF">C8P68_101377</name>
</gene>
<feature type="domain" description="Bacterial bifunctional deaminase-reductase C-terminal" evidence="1">
    <location>
        <begin position="4"/>
        <end position="181"/>
    </location>
</feature>
<dbReference type="PANTHER" id="PTHR38011">
    <property type="entry name" value="DIHYDROFOLATE REDUCTASE FAMILY PROTEIN (AFU_ORTHOLOGUE AFUA_8G06820)"/>
    <property type="match status" value="1"/>
</dbReference>
<reference evidence="2 3" key="1">
    <citation type="submission" date="2018-04" db="EMBL/GenBank/DDBJ databases">
        <title>Genomic Encyclopedia of Archaeal and Bacterial Type Strains, Phase II (KMG-II): from individual species to whole genera.</title>
        <authorList>
            <person name="Goeker M."/>
        </authorList>
    </citation>
    <scope>NUCLEOTIDE SEQUENCE [LARGE SCALE GENOMIC DNA]</scope>
    <source>
        <strain evidence="2 3">DSM 26809</strain>
    </source>
</reference>
<dbReference type="InterPro" id="IPR050765">
    <property type="entry name" value="Riboflavin_Biosynth_HTPR"/>
</dbReference>
<comment type="caution">
    <text evidence="2">The sequence shown here is derived from an EMBL/GenBank/DDBJ whole genome shotgun (WGS) entry which is preliminary data.</text>
</comment>
<dbReference type="OrthoDB" id="195113at2"/>
<dbReference type="InterPro" id="IPR024072">
    <property type="entry name" value="DHFR-like_dom_sf"/>
</dbReference>
<dbReference type="EMBL" id="QAOQ01000001">
    <property type="protein sequence ID" value="PTR01144.1"/>
    <property type="molecule type" value="Genomic_DNA"/>
</dbReference>
<dbReference type="Proteomes" id="UP000244168">
    <property type="component" value="Unassembled WGS sequence"/>
</dbReference>
<dbReference type="AlphaFoldDB" id="A0A2T5JFH7"/>
<name>A0A2T5JFH7_9SPHI</name>
<dbReference type="GO" id="GO:0009231">
    <property type="term" value="P:riboflavin biosynthetic process"/>
    <property type="evidence" value="ECO:0007669"/>
    <property type="project" value="InterPro"/>
</dbReference>
<proteinExistence type="predicted"/>
<keyword evidence="3" id="KW-1185">Reference proteome</keyword>
<dbReference type="InterPro" id="IPR002734">
    <property type="entry name" value="RibDG_C"/>
</dbReference>
<dbReference type="GO" id="GO:0008703">
    <property type="term" value="F:5-amino-6-(5-phosphoribosylamino)uracil reductase activity"/>
    <property type="evidence" value="ECO:0007669"/>
    <property type="project" value="InterPro"/>
</dbReference>
<evidence type="ECO:0000313" key="3">
    <source>
        <dbReference type="Proteomes" id="UP000244168"/>
    </source>
</evidence>